<dbReference type="EMBL" id="CP009922">
    <property type="protein sequence ID" value="AKG45221.1"/>
    <property type="molecule type" value="Genomic_DNA"/>
</dbReference>
<dbReference type="KEGG" id="sxi:SXIM_38370"/>
<sequence>MSASQAITKGLCAAARQFQLSPRPRVRRPALVRQDSPDVPTV</sequence>
<gene>
    <name evidence="1" type="ORF">SXIM_38370</name>
</gene>
<dbReference type="STRING" id="408015.SXIM_38370"/>
<dbReference type="RefSeq" id="WP_267881002.1">
    <property type="nucleotide sequence ID" value="NZ_CP009922.3"/>
</dbReference>
<dbReference type="AlphaFoldDB" id="A0A0F7CPT5"/>
<proteinExistence type="predicted"/>
<name>A0A0F7CPT5_9ACTN</name>
<organism evidence="1 2">
    <name type="scientific">Streptomyces xiamenensis</name>
    <dbReference type="NCBI Taxonomy" id="408015"/>
    <lineage>
        <taxon>Bacteria</taxon>
        <taxon>Bacillati</taxon>
        <taxon>Actinomycetota</taxon>
        <taxon>Actinomycetes</taxon>
        <taxon>Kitasatosporales</taxon>
        <taxon>Streptomycetaceae</taxon>
        <taxon>Streptomyces</taxon>
    </lineage>
</organism>
<evidence type="ECO:0000313" key="1">
    <source>
        <dbReference type="EMBL" id="AKG45221.1"/>
    </source>
</evidence>
<keyword evidence="2" id="KW-1185">Reference proteome</keyword>
<accession>A0A0F7CPT5</accession>
<protein>
    <submittedName>
        <fullName evidence="1">Uncharacterized protein</fullName>
    </submittedName>
</protein>
<evidence type="ECO:0000313" key="2">
    <source>
        <dbReference type="Proteomes" id="UP000034034"/>
    </source>
</evidence>
<dbReference type="Proteomes" id="UP000034034">
    <property type="component" value="Chromosome"/>
</dbReference>
<dbReference type="HOGENOM" id="CLU_3258782_0_0_11"/>
<reference evidence="1" key="1">
    <citation type="submission" date="2019-08" db="EMBL/GenBank/DDBJ databases">
        <title>Complete genome sequence of a mangrove-derived Streptomyces xiamenensis.</title>
        <authorList>
            <person name="Xu J."/>
        </authorList>
    </citation>
    <scope>NUCLEOTIDE SEQUENCE</scope>
    <source>
        <strain evidence="1">318</strain>
    </source>
</reference>